<dbReference type="RefSeq" id="WP_147870509.1">
    <property type="nucleotide sequence ID" value="NZ_CP036264.1"/>
</dbReference>
<proteinExistence type="predicted"/>
<dbReference type="KEGG" id="smam:Mal15_55050"/>
<dbReference type="EMBL" id="CP036264">
    <property type="protein sequence ID" value="QEG01429.1"/>
    <property type="molecule type" value="Genomic_DNA"/>
</dbReference>
<sequence length="154" mass="17378">MTPRFSLRQLMFALTIAVFGVWSISIGLSRARHNADASQSTYAARLVAQMCVRHMSFNGDTWPKGWHELRDDFAPCMARARQPWDFDDLMDRVGVDWNVDPTDLLTVPDSPTVIWVASDPDFPFHGTTPNAIVLRHLHDQNHLQNAGTVSVDAF</sequence>
<protein>
    <submittedName>
        <fullName evidence="1">Uncharacterized protein</fullName>
    </submittedName>
</protein>
<name>A0A5B9MJP4_9BACT</name>
<evidence type="ECO:0000313" key="2">
    <source>
        <dbReference type="Proteomes" id="UP000321353"/>
    </source>
</evidence>
<accession>A0A5B9MJP4</accession>
<reference evidence="1 2" key="1">
    <citation type="submission" date="2019-02" db="EMBL/GenBank/DDBJ databases">
        <title>Planctomycetal bacteria perform biofilm scaping via a novel small molecule.</title>
        <authorList>
            <person name="Jeske O."/>
            <person name="Boedeker C."/>
            <person name="Wiegand S."/>
            <person name="Breitling P."/>
            <person name="Kallscheuer N."/>
            <person name="Jogler M."/>
            <person name="Rohde M."/>
            <person name="Petersen J."/>
            <person name="Medema M.H."/>
            <person name="Surup F."/>
            <person name="Jogler C."/>
        </authorList>
    </citation>
    <scope>NUCLEOTIDE SEQUENCE [LARGE SCALE GENOMIC DNA]</scope>
    <source>
        <strain evidence="1 2">Mal15</strain>
    </source>
</reference>
<evidence type="ECO:0000313" key="1">
    <source>
        <dbReference type="EMBL" id="QEG01429.1"/>
    </source>
</evidence>
<gene>
    <name evidence="1" type="ORF">Mal15_55050</name>
</gene>
<dbReference type="AlphaFoldDB" id="A0A5B9MJP4"/>
<organism evidence="1 2">
    <name type="scientific">Stieleria maiorica</name>
    <dbReference type="NCBI Taxonomy" id="2795974"/>
    <lineage>
        <taxon>Bacteria</taxon>
        <taxon>Pseudomonadati</taxon>
        <taxon>Planctomycetota</taxon>
        <taxon>Planctomycetia</taxon>
        <taxon>Pirellulales</taxon>
        <taxon>Pirellulaceae</taxon>
        <taxon>Stieleria</taxon>
    </lineage>
</organism>
<keyword evidence="2" id="KW-1185">Reference proteome</keyword>
<dbReference type="Proteomes" id="UP000321353">
    <property type="component" value="Chromosome"/>
</dbReference>